<dbReference type="HOGENOM" id="CLU_027176_5_1_1"/>
<evidence type="ECO:0000313" key="4">
    <source>
        <dbReference type="Proteomes" id="UP000002051"/>
    </source>
</evidence>
<dbReference type="InterPro" id="IPR017451">
    <property type="entry name" value="F-box-assoc_interact_dom"/>
</dbReference>
<proteinExistence type="predicted"/>
<dbReference type="PaxDb" id="3880-AES76384"/>
<accession>G7KKN8</accession>
<dbReference type="Proteomes" id="UP000002051">
    <property type="component" value="Chromosome 6"/>
</dbReference>
<reference evidence="2 4" key="2">
    <citation type="journal article" date="2014" name="BMC Genomics">
        <title>An improved genome release (version Mt4.0) for the model legume Medicago truncatula.</title>
        <authorList>
            <person name="Tang H."/>
            <person name="Krishnakumar V."/>
            <person name="Bidwell S."/>
            <person name="Rosen B."/>
            <person name="Chan A."/>
            <person name="Zhou S."/>
            <person name="Gentzbittel L."/>
            <person name="Childs K.L."/>
            <person name="Yandell M."/>
            <person name="Gundlach H."/>
            <person name="Mayer K.F."/>
            <person name="Schwartz D.C."/>
            <person name="Town C.D."/>
        </authorList>
    </citation>
    <scope>GENOME REANNOTATION</scope>
    <source>
        <strain evidence="3 4">cv. Jemalong A17</strain>
    </source>
</reference>
<protein>
    <submittedName>
        <fullName evidence="2">F-box protein interaction domain protein</fullName>
    </submittedName>
</protein>
<reference evidence="2 4" key="1">
    <citation type="journal article" date="2011" name="Nature">
        <title>The Medicago genome provides insight into the evolution of rhizobial symbioses.</title>
        <authorList>
            <person name="Young N.D."/>
            <person name="Debelle F."/>
            <person name="Oldroyd G.E."/>
            <person name="Geurts R."/>
            <person name="Cannon S.B."/>
            <person name="Udvardi M.K."/>
            <person name="Benedito V.A."/>
            <person name="Mayer K.F."/>
            <person name="Gouzy J."/>
            <person name="Schoof H."/>
            <person name="Van de Peer Y."/>
            <person name="Proost S."/>
            <person name="Cook D.R."/>
            <person name="Meyers B.C."/>
            <person name="Spannagl M."/>
            <person name="Cheung F."/>
            <person name="De Mita S."/>
            <person name="Krishnakumar V."/>
            <person name="Gundlach H."/>
            <person name="Zhou S."/>
            <person name="Mudge J."/>
            <person name="Bharti A.K."/>
            <person name="Murray J.D."/>
            <person name="Naoumkina M.A."/>
            <person name="Rosen B."/>
            <person name="Silverstein K.A."/>
            <person name="Tang H."/>
            <person name="Rombauts S."/>
            <person name="Zhao P.X."/>
            <person name="Zhou P."/>
            <person name="Barbe V."/>
            <person name="Bardou P."/>
            <person name="Bechner M."/>
            <person name="Bellec A."/>
            <person name="Berger A."/>
            <person name="Berges H."/>
            <person name="Bidwell S."/>
            <person name="Bisseling T."/>
            <person name="Choisne N."/>
            <person name="Couloux A."/>
            <person name="Denny R."/>
            <person name="Deshpande S."/>
            <person name="Dai X."/>
            <person name="Doyle J.J."/>
            <person name="Dudez A.M."/>
            <person name="Farmer A.D."/>
            <person name="Fouteau S."/>
            <person name="Franken C."/>
            <person name="Gibelin C."/>
            <person name="Gish J."/>
            <person name="Goldstein S."/>
            <person name="Gonzalez A.J."/>
            <person name="Green P.J."/>
            <person name="Hallab A."/>
            <person name="Hartog M."/>
            <person name="Hua A."/>
            <person name="Humphray S.J."/>
            <person name="Jeong D.H."/>
            <person name="Jing Y."/>
            <person name="Jocker A."/>
            <person name="Kenton S.M."/>
            <person name="Kim D.J."/>
            <person name="Klee K."/>
            <person name="Lai H."/>
            <person name="Lang C."/>
            <person name="Lin S."/>
            <person name="Macmil S.L."/>
            <person name="Magdelenat G."/>
            <person name="Matthews L."/>
            <person name="McCorrison J."/>
            <person name="Monaghan E.L."/>
            <person name="Mun J.H."/>
            <person name="Najar F.Z."/>
            <person name="Nicholson C."/>
            <person name="Noirot C."/>
            <person name="O'Bleness M."/>
            <person name="Paule C.R."/>
            <person name="Poulain J."/>
            <person name="Prion F."/>
            <person name="Qin B."/>
            <person name="Qu C."/>
            <person name="Retzel E.F."/>
            <person name="Riddle C."/>
            <person name="Sallet E."/>
            <person name="Samain S."/>
            <person name="Samson N."/>
            <person name="Sanders I."/>
            <person name="Saurat O."/>
            <person name="Scarpelli C."/>
            <person name="Schiex T."/>
            <person name="Segurens B."/>
            <person name="Severin A.J."/>
            <person name="Sherrier D.J."/>
            <person name="Shi R."/>
            <person name="Sims S."/>
            <person name="Singer S.R."/>
            <person name="Sinharoy S."/>
            <person name="Sterck L."/>
            <person name="Viollet A."/>
            <person name="Wang B.B."/>
            <person name="Wang K."/>
            <person name="Wang M."/>
            <person name="Wang X."/>
            <person name="Warfsmann J."/>
            <person name="Weissenbach J."/>
            <person name="White D.D."/>
            <person name="White J.D."/>
            <person name="Wiley G.B."/>
            <person name="Wincker P."/>
            <person name="Xing Y."/>
            <person name="Yang L."/>
            <person name="Yao Z."/>
            <person name="Ying F."/>
            <person name="Zhai J."/>
            <person name="Zhou L."/>
            <person name="Zuber A."/>
            <person name="Denarie J."/>
            <person name="Dixon R.A."/>
            <person name="May G.D."/>
            <person name="Schwartz D.C."/>
            <person name="Rogers J."/>
            <person name="Quetier F."/>
            <person name="Town C.D."/>
            <person name="Roe B.A."/>
        </authorList>
    </citation>
    <scope>NUCLEOTIDE SEQUENCE [LARGE SCALE GENOMIC DNA]</scope>
    <source>
        <strain evidence="2">A17</strain>
        <strain evidence="3 4">cv. Jemalong A17</strain>
    </source>
</reference>
<reference evidence="3" key="3">
    <citation type="submission" date="2015-04" db="UniProtKB">
        <authorList>
            <consortium name="EnsemblPlants"/>
        </authorList>
    </citation>
    <scope>IDENTIFICATION</scope>
    <source>
        <strain evidence="3">cv. Jemalong A17</strain>
    </source>
</reference>
<dbReference type="EnsemblPlants" id="AES76384">
    <property type="protein sequence ID" value="AES76384"/>
    <property type="gene ID" value="MTR_6g078010"/>
</dbReference>
<dbReference type="NCBIfam" id="TIGR01640">
    <property type="entry name" value="F_box_assoc_1"/>
    <property type="match status" value="1"/>
</dbReference>
<feature type="domain" description="F-box associated beta-propeller type 1" evidence="1">
    <location>
        <begin position="61"/>
        <end position="301"/>
    </location>
</feature>
<accession>A0A0C3VYD6</accession>
<dbReference type="PANTHER" id="PTHR31672">
    <property type="entry name" value="BNACNNG10540D PROTEIN"/>
    <property type="match status" value="1"/>
</dbReference>
<evidence type="ECO:0000259" key="1">
    <source>
        <dbReference type="Pfam" id="PF07734"/>
    </source>
</evidence>
<dbReference type="EMBL" id="CM001222">
    <property type="protein sequence ID" value="AES76384.2"/>
    <property type="molecule type" value="Genomic_DNA"/>
</dbReference>
<dbReference type="PANTHER" id="PTHR31672:SF13">
    <property type="entry name" value="F-BOX PROTEIN CPR30-LIKE"/>
    <property type="match status" value="1"/>
</dbReference>
<dbReference type="InterPro" id="IPR006527">
    <property type="entry name" value="F-box-assoc_dom_typ1"/>
</dbReference>
<evidence type="ECO:0000313" key="3">
    <source>
        <dbReference type="EnsemblPlants" id="AES76384"/>
    </source>
</evidence>
<dbReference type="Pfam" id="PF07734">
    <property type="entry name" value="FBA_1"/>
    <property type="match status" value="1"/>
</dbReference>
<gene>
    <name evidence="2" type="ordered locus">MTR_6g078010</name>
</gene>
<name>G7KKN8_MEDTR</name>
<dbReference type="InterPro" id="IPR050796">
    <property type="entry name" value="SCF_F-box_component"/>
</dbReference>
<organism evidence="2 4">
    <name type="scientific">Medicago truncatula</name>
    <name type="common">Barrel medic</name>
    <name type="synonym">Medicago tribuloides</name>
    <dbReference type="NCBI Taxonomy" id="3880"/>
    <lineage>
        <taxon>Eukaryota</taxon>
        <taxon>Viridiplantae</taxon>
        <taxon>Streptophyta</taxon>
        <taxon>Embryophyta</taxon>
        <taxon>Tracheophyta</taxon>
        <taxon>Spermatophyta</taxon>
        <taxon>Magnoliopsida</taxon>
        <taxon>eudicotyledons</taxon>
        <taxon>Gunneridae</taxon>
        <taxon>Pentapetalae</taxon>
        <taxon>rosids</taxon>
        <taxon>fabids</taxon>
        <taxon>Fabales</taxon>
        <taxon>Fabaceae</taxon>
        <taxon>Papilionoideae</taxon>
        <taxon>50 kb inversion clade</taxon>
        <taxon>NPAAA clade</taxon>
        <taxon>Hologalegina</taxon>
        <taxon>IRL clade</taxon>
        <taxon>Trifolieae</taxon>
        <taxon>Medicago</taxon>
    </lineage>
</organism>
<sequence>MTMFCSNFLSNSLRRSYYDGASLILTESKGNESDVFYSLAGEKFEKKVKLDFSNPFEENYDIGIFGFGSISGILCLHQYDEEDHDQILLWNPATQTIKLLPPSEVEEAESYIPDLLDIYVMSRLHGFGYDLVKNDYKWLGENFGPSWEMYSLMSDSWKVLDVDMPYSSDRTEGTQVYMDGVCHWLCEKDEKHSPAGPCLVSFYLSNEVFLITPISSDEDDCFDVGAKWINLAVLNGSIALISFQKKTTTFHISILGELSIKESWTNLFNVGPLACVQRPIIMGTKGEIFFIKKDMEVAWFDLSTQMIEQLGYKAESLRCRIVNYKESILPSLKKEKKRKHSSITGISS</sequence>
<keyword evidence="4" id="KW-1185">Reference proteome</keyword>
<dbReference type="AlphaFoldDB" id="G7KKN8"/>
<evidence type="ECO:0000313" key="2">
    <source>
        <dbReference type="EMBL" id="AES76384.2"/>
    </source>
</evidence>